<protein>
    <submittedName>
        <fullName evidence="1">DUF5131 family protein</fullName>
    </submittedName>
</protein>
<evidence type="ECO:0000313" key="2">
    <source>
        <dbReference type="Proteomes" id="UP000304953"/>
    </source>
</evidence>
<gene>
    <name evidence="1" type="ORF">E5329_23865</name>
</gene>
<reference evidence="1" key="1">
    <citation type="submission" date="2019-04" db="EMBL/GenBank/DDBJ databases">
        <title>Microbes associate with the intestines of laboratory mice.</title>
        <authorList>
            <person name="Navarre W."/>
            <person name="Wong E."/>
            <person name="Huang K."/>
            <person name="Tropini C."/>
            <person name="Ng K."/>
            <person name="Yu B."/>
        </authorList>
    </citation>
    <scope>NUCLEOTIDE SEQUENCE</scope>
    <source>
        <strain evidence="1">NM01_1-7b</strain>
    </source>
</reference>
<evidence type="ECO:0000313" key="1">
    <source>
        <dbReference type="EMBL" id="TGY90878.1"/>
    </source>
</evidence>
<sequence>MNRSKIEWCDHTWNPVTGCWHGCPYCYAQKMAVRFSGDVRLNLMAKEDYAIVTAADGTGRLYELDAPMMNETGSVLVYPFEFEPTYHRYRMDMPDKLKMGNNIFVGAMADIFGEWVPDRWIEEIFNACRKRPIHNYLFLTKNPGRYERIEAMGRLPADKNMWYGSTLTRPENKRFMSNRHNTFLSIEPIHAPFRIWKRDEFSPNWIIIGAETGRRREKIIPQKEWIEDIVEWCENSGIPVFMKDSLVSVVGENGMRREFPEQLRHSEISPKMEKRLFDVCSECRSKMKKSDMIVLLARSRRGEQPKQFGFMCKSCFRKFCQNSGLDVPKLAELTKNIMIEAGDGNGKVEPK</sequence>
<name>A0AC61RQ05_9FIRM</name>
<comment type="caution">
    <text evidence="1">The sequence shown here is derived from an EMBL/GenBank/DDBJ whole genome shotgun (WGS) entry which is preliminary data.</text>
</comment>
<accession>A0AC61RQ05</accession>
<dbReference type="Proteomes" id="UP000304953">
    <property type="component" value="Unassembled WGS sequence"/>
</dbReference>
<organism evidence="1 2">
    <name type="scientific">Petralouisia muris</name>
    <dbReference type="NCBI Taxonomy" id="3032872"/>
    <lineage>
        <taxon>Bacteria</taxon>
        <taxon>Bacillati</taxon>
        <taxon>Bacillota</taxon>
        <taxon>Clostridia</taxon>
        <taxon>Lachnospirales</taxon>
        <taxon>Lachnospiraceae</taxon>
        <taxon>Petralouisia</taxon>
    </lineage>
</organism>
<dbReference type="EMBL" id="SRYA01000080">
    <property type="protein sequence ID" value="TGY90878.1"/>
    <property type="molecule type" value="Genomic_DNA"/>
</dbReference>
<proteinExistence type="predicted"/>
<keyword evidence="2" id="KW-1185">Reference proteome</keyword>